<dbReference type="RefSeq" id="XP_060546211.1">
    <property type="nucleotide sequence ID" value="XM_060690228.1"/>
</dbReference>
<evidence type="ECO:0000313" key="3">
    <source>
        <dbReference type="Proteomes" id="UP001652622"/>
    </source>
</evidence>
<feature type="signal peptide" evidence="1">
    <location>
        <begin position="1"/>
        <end position="18"/>
    </location>
</feature>
<feature type="chain" id="PRO_5045025693" evidence="1">
    <location>
        <begin position="19"/>
        <end position="328"/>
    </location>
</feature>
<name>A0ABM3ZCX5_PANGU</name>
<reference evidence="4 5" key="1">
    <citation type="submission" date="2025-05" db="UniProtKB">
        <authorList>
            <consortium name="RefSeq"/>
        </authorList>
    </citation>
    <scope>IDENTIFICATION</scope>
    <source>
        <tissue evidence="4 5">Blood</tissue>
    </source>
</reference>
<dbReference type="GeneID" id="117679099"/>
<evidence type="ECO:0000313" key="5">
    <source>
        <dbReference type="RefSeq" id="XP_060546212.1"/>
    </source>
</evidence>
<dbReference type="RefSeq" id="XP_060546212.1">
    <property type="nucleotide sequence ID" value="XM_060690229.1"/>
</dbReference>
<evidence type="ECO:0000259" key="2">
    <source>
        <dbReference type="Pfam" id="PF17971"/>
    </source>
</evidence>
<keyword evidence="1" id="KW-0732">Signal</keyword>
<dbReference type="Gene3D" id="2.60.40.10">
    <property type="entry name" value="Immunoglobulins"/>
    <property type="match status" value="3"/>
</dbReference>
<dbReference type="SUPFAM" id="SSF49265">
    <property type="entry name" value="Fibronectin type III"/>
    <property type="match status" value="1"/>
</dbReference>
<proteinExistence type="predicted"/>
<dbReference type="InterPro" id="IPR040817">
    <property type="entry name" value="LIFR_D2"/>
</dbReference>
<evidence type="ECO:0000313" key="4">
    <source>
        <dbReference type="RefSeq" id="XP_060546211.1"/>
    </source>
</evidence>
<evidence type="ECO:0000256" key="1">
    <source>
        <dbReference type="SAM" id="SignalP"/>
    </source>
</evidence>
<dbReference type="InterPro" id="IPR036116">
    <property type="entry name" value="FN3_sf"/>
</dbReference>
<accession>A0ABM3ZCX5</accession>
<gene>
    <name evidence="4 5" type="primary">LOC117679099</name>
</gene>
<dbReference type="Pfam" id="PF25552">
    <property type="entry name" value="LIFR_D4"/>
    <property type="match status" value="1"/>
</dbReference>
<keyword evidence="3" id="KW-1185">Reference proteome</keyword>
<protein>
    <submittedName>
        <fullName evidence="4 5">Oncostatin-M-specific receptor subunit beta-like</fullName>
    </submittedName>
</protein>
<sequence>MDRWIFPTILLCIPLCLGLLQNQGNQVFEPTNLRIYSNDSLQQLLLEWDVSDDSEAYNSQIDMIFNIQVRLREENEKIILNVNYTTVLNKSRQLHQWGFISEVPLQCATHEARIRSKVMSSEIWSNWSYWVAAEGPDALSDATIHFFPKHKVFERGSKITFCCIARKNQSVSVFIIHNNLKFPEGDRQRALLTLTPESSFPSRIRFGCFFSDSGNLLIATYLYLTRQPVKPQNLSCETEDMINIKCTWDPGYVEKTEYLEKVCPMEFILSDVSSGKIYCSTKFKNTCSFKMGNQFLYNVNLTSRNCLGQKHEQFRFDVNNSGGLSTNS</sequence>
<feature type="domain" description="Leukemia inhibitory factor receptor D2" evidence="2">
    <location>
        <begin position="30"/>
        <end position="128"/>
    </location>
</feature>
<dbReference type="InterPro" id="IPR013783">
    <property type="entry name" value="Ig-like_fold"/>
</dbReference>
<dbReference type="Pfam" id="PF17971">
    <property type="entry name" value="LIFR_D2"/>
    <property type="match status" value="1"/>
</dbReference>
<organism evidence="3 4">
    <name type="scientific">Pantherophis guttatus</name>
    <name type="common">Corn snake</name>
    <name type="synonym">Elaphe guttata</name>
    <dbReference type="NCBI Taxonomy" id="94885"/>
    <lineage>
        <taxon>Eukaryota</taxon>
        <taxon>Metazoa</taxon>
        <taxon>Chordata</taxon>
        <taxon>Craniata</taxon>
        <taxon>Vertebrata</taxon>
        <taxon>Euteleostomi</taxon>
        <taxon>Lepidosauria</taxon>
        <taxon>Squamata</taxon>
        <taxon>Bifurcata</taxon>
        <taxon>Unidentata</taxon>
        <taxon>Episquamata</taxon>
        <taxon>Toxicofera</taxon>
        <taxon>Serpentes</taxon>
        <taxon>Colubroidea</taxon>
        <taxon>Colubridae</taxon>
        <taxon>Colubrinae</taxon>
        <taxon>Pantherophis</taxon>
    </lineage>
</organism>
<dbReference type="Proteomes" id="UP001652622">
    <property type="component" value="Unplaced"/>
</dbReference>